<name>A0ABN1UQH2_9ACTN</name>
<protein>
    <submittedName>
        <fullName evidence="1">Uncharacterized protein</fullName>
    </submittedName>
</protein>
<proteinExistence type="predicted"/>
<evidence type="ECO:0000313" key="1">
    <source>
        <dbReference type="EMBL" id="GAA1163046.1"/>
    </source>
</evidence>
<accession>A0ABN1UQH2</accession>
<dbReference type="Proteomes" id="UP001499979">
    <property type="component" value="Unassembled WGS sequence"/>
</dbReference>
<comment type="caution">
    <text evidence="1">The sequence shown here is derived from an EMBL/GenBank/DDBJ whole genome shotgun (WGS) entry which is preliminary data.</text>
</comment>
<sequence>MVTDDTSRPEAMRRLVGDYVAALHAAYLDHVRHLPPAERAGLPLVAAGDVTVVAAAAHRLHLVATTDALPAPQGPEVELVESYQGVGWTVRFLDPSVLPELGLLTGDDEPSDVRRVLGVADTVYHLAVDVGGGLSAHHAQHSGVALANQHAKALRDLDRLRRALPRQARTVDELGVCVRNGLDRATALLAADLTGGRVDPPAGTPAASCLEAVLTDVTR</sequence>
<keyword evidence="2" id="KW-1185">Reference proteome</keyword>
<gene>
    <name evidence="1" type="ORF">GCM10009606_46100</name>
</gene>
<reference evidence="1 2" key="1">
    <citation type="journal article" date="2019" name="Int. J. Syst. Evol. Microbiol.">
        <title>The Global Catalogue of Microorganisms (GCM) 10K type strain sequencing project: providing services to taxonomists for standard genome sequencing and annotation.</title>
        <authorList>
            <consortium name="The Broad Institute Genomics Platform"/>
            <consortium name="The Broad Institute Genome Sequencing Center for Infectious Disease"/>
            <person name="Wu L."/>
            <person name="Ma J."/>
        </authorList>
    </citation>
    <scope>NUCLEOTIDE SEQUENCE [LARGE SCALE GENOMIC DNA]</scope>
    <source>
        <strain evidence="1 2">JCM 11813</strain>
    </source>
</reference>
<dbReference type="EMBL" id="BAAAJE010000030">
    <property type="protein sequence ID" value="GAA1163046.1"/>
    <property type="molecule type" value="Genomic_DNA"/>
</dbReference>
<evidence type="ECO:0000313" key="2">
    <source>
        <dbReference type="Proteomes" id="UP001499979"/>
    </source>
</evidence>
<organism evidence="1 2">
    <name type="scientific">Nocardioides aquiterrae</name>
    <dbReference type="NCBI Taxonomy" id="203799"/>
    <lineage>
        <taxon>Bacteria</taxon>
        <taxon>Bacillati</taxon>
        <taxon>Actinomycetota</taxon>
        <taxon>Actinomycetes</taxon>
        <taxon>Propionibacteriales</taxon>
        <taxon>Nocardioidaceae</taxon>
        <taxon>Nocardioides</taxon>
    </lineage>
</organism>